<dbReference type="Gene3D" id="2.70.40.10">
    <property type="match status" value="2"/>
</dbReference>
<dbReference type="CDD" id="cd07557">
    <property type="entry name" value="trimeric_dUTPase"/>
    <property type="match status" value="1"/>
</dbReference>
<proteinExistence type="predicted"/>
<evidence type="ECO:0000313" key="5">
    <source>
        <dbReference type="EMBL" id="SPP65936.1"/>
    </source>
</evidence>
<dbReference type="Proteomes" id="UP000248168">
    <property type="component" value="Unassembled WGS sequence"/>
</dbReference>
<dbReference type="Pfam" id="PF06559">
    <property type="entry name" value="DCD_N"/>
    <property type="match status" value="1"/>
</dbReference>
<protein>
    <submittedName>
        <fullName evidence="5">2'-deoxycytidine 5'-triphosphate deaminase</fullName>
        <ecNumber evidence="5">3.5.4.13</ecNumber>
    </submittedName>
</protein>
<dbReference type="NCBIfam" id="NF005734">
    <property type="entry name" value="PRK07559.1"/>
    <property type="match status" value="1"/>
</dbReference>
<sequence>MRGRYRRAVSKTPTQGILPYQDIKQLIVTGALTASPAIEDRQIQPASLDLRLGRKAYRLISSFLPELSPISSRLDVLDFYQSDLVMYEMDLTEGAILEKGHVYLVPLLEHLKLPKNLRARANPKSTTGRLDVFTRVVTDLNAGFDEIRSGYHGPLFLEVVPRSFAVKVRTGQSLNQIRFVRGEATVSDASLKTLHSKSPLLYHNSPTRKVLGQREFRAERGLFLRIDLKGDDRTDSGIIGYRAKKNSHVIDLAKVGHYSAADFWEPLHRHRHDSLLLEPEEFYILASKERIRVPAGYAAEMVAYEAACGELRTHYAGFFDPGFGYGAKGEIKGTQVVLEVRPHDVPFLIHDGQTFFKVVYDRMLDVPSQLYGTTLGSSYQGQALTLSKHFKV</sequence>
<gene>
    <name evidence="5" type="primary">dcd</name>
    <name evidence="5" type="ORF">NITLEN_40409</name>
</gene>
<dbReference type="AlphaFoldDB" id="A0A330L8A9"/>
<keyword evidence="1 5" id="KW-0378">Hydrolase</keyword>
<dbReference type="GO" id="GO:0009394">
    <property type="term" value="P:2'-deoxyribonucleotide metabolic process"/>
    <property type="evidence" value="ECO:0007669"/>
    <property type="project" value="InterPro"/>
</dbReference>
<dbReference type="InterPro" id="IPR010550">
    <property type="entry name" value="DCD_N"/>
</dbReference>
<accession>A0A330L8A9</accession>
<dbReference type="Pfam" id="PF22569">
    <property type="entry name" value="DCD_C"/>
    <property type="match status" value="1"/>
</dbReference>
<dbReference type="SUPFAM" id="SSF51283">
    <property type="entry name" value="dUTPase-like"/>
    <property type="match status" value="2"/>
</dbReference>
<dbReference type="PANTHER" id="PTHR42680:SF3">
    <property type="entry name" value="DCTP DEAMINASE"/>
    <property type="match status" value="1"/>
</dbReference>
<evidence type="ECO:0000259" key="3">
    <source>
        <dbReference type="Pfam" id="PF06559"/>
    </source>
</evidence>
<name>A0A330L8A9_9BACT</name>
<evidence type="ECO:0000259" key="4">
    <source>
        <dbReference type="Pfam" id="PF22569"/>
    </source>
</evidence>
<dbReference type="PANTHER" id="PTHR42680">
    <property type="entry name" value="DCTP DEAMINASE"/>
    <property type="match status" value="1"/>
</dbReference>
<evidence type="ECO:0000313" key="6">
    <source>
        <dbReference type="Proteomes" id="UP000248168"/>
    </source>
</evidence>
<dbReference type="GO" id="GO:0008829">
    <property type="term" value="F:dCTP deaminase activity"/>
    <property type="evidence" value="ECO:0007669"/>
    <property type="project" value="UniProtKB-EC"/>
</dbReference>
<organism evidence="5 6">
    <name type="scientific">Nitrospira lenta</name>
    <dbReference type="NCBI Taxonomy" id="1436998"/>
    <lineage>
        <taxon>Bacteria</taxon>
        <taxon>Pseudomonadati</taxon>
        <taxon>Nitrospirota</taxon>
        <taxon>Nitrospiria</taxon>
        <taxon>Nitrospirales</taxon>
        <taxon>Nitrospiraceae</taxon>
        <taxon>Nitrospira</taxon>
    </lineage>
</organism>
<dbReference type="EMBL" id="OUNR01000017">
    <property type="protein sequence ID" value="SPP65936.1"/>
    <property type="molecule type" value="Genomic_DNA"/>
</dbReference>
<dbReference type="InterPro" id="IPR033704">
    <property type="entry name" value="dUTPase_trimeric"/>
</dbReference>
<dbReference type="EC" id="3.5.4.13" evidence="5"/>
<keyword evidence="2" id="KW-0546">Nucleotide metabolism</keyword>
<dbReference type="InterPro" id="IPR053811">
    <property type="entry name" value="DCD_C"/>
</dbReference>
<feature type="domain" description="2'-deoxycytidine 5'-triphosphate deaminase N-terminal" evidence="3">
    <location>
        <begin position="15"/>
        <end position="183"/>
    </location>
</feature>
<dbReference type="InParanoid" id="A0A330L8A9"/>
<dbReference type="InterPro" id="IPR036157">
    <property type="entry name" value="dUTPase-like_sf"/>
</dbReference>
<evidence type="ECO:0000256" key="1">
    <source>
        <dbReference type="ARBA" id="ARBA00022801"/>
    </source>
</evidence>
<reference evidence="6" key="1">
    <citation type="submission" date="2018-04" db="EMBL/GenBank/DDBJ databases">
        <authorList>
            <person name="Lucker S."/>
            <person name="Sakoula D."/>
        </authorList>
    </citation>
    <scope>NUCLEOTIDE SEQUENCE [LARGE SCALE GENOMIC DNA]</scope>
</reference>
<evidence type="ECO:0000256" key="2">
    <source>
        <dbReference type="ARBA" id="ARBA00023080"/>
    </source>
</evidence>
<feature type="domain" description="2'-deoxycytidine 5'-triphosphate deaminase C-terminal" evidence="4">
    <location>
        <begin position="188"/>
        <end position="390"/>
    </location>
</feature>
<keyword evidence="6" id="KW-1185">Reference proteome</keyword>